<keyword evidence="6" id="KW-0812">Transmembrane</keyword>
<evidence type="ECO:0000256" key="4">
    <source>
        <dbReference type="PIRSR" id="PIRSR601820-1"/>
    </source>
</evidence>
<evidence type="ECO:0000256" key="5">
    <source>
        <dbReference type="PIRSR" id="PIRSR601820-3"/>
    </source>
</evidence>
<dbReference type="GO" id="GO:0005615">
    <property type="term" value="C:extracellular space"/>
    <property type="evidence" value="ECO:0007669"/>
    <property type="project" value="TreeGrafter"/>
</dbReference>
<dbReference type="GeneID" id="116301247"/>
<sequence>MMMFYERLLIYFSFLVLLTLIPSSRGCTCDVSGRKTPEFLCDFDYVLHGEVIKETIIGSNASVENHKRVYTVQVKEIFKGSERIKNISKDQNTSYVDLYTSYYGPACGITLILRKKYVIAGAISQNNLTAHSCGWNREWGSIESSFKEYFPKLKDCSDSNQIYAVRVIFLLPLLLTFLFIH</sequence>
<dbReference type="GO" id="GO:0046872">
    <property type="term" value="F:metal ion binding"/>
    <property type="evidence" value="ECO:0007669"/>
    <property type="project" value="UniProtKB-KW"/>
</dbReference>
<dbReference type="InterPro" id="IPR001134">
    <property type="entry name" value="Netrin_domain"/>
</dbReference>
<gene>
    <name evidence="10" type="primary">LOC116301247</name>
</gene>
<keyword evidence="9" id="KW-1185">Reference proteome</keyword>
<evidence type="ECO:0000256" key="3">
    <source>
        <dbReference type="ARBA" id="ARBA00023157"/>
    </source>
</evidence>
<dbReference type="PROSITE" id="PS50189">
    <property type="entry name" value="NTR"/>
    <property type="match status" value="1"/>
</dbReference>
<reference evidence="10" key="1">
    <citation type="submission" date="2025-08" db="UniProtKB">
        <authorList>
            <consortium name="RefSeq"/>
        </authorList>
    </citation>
    <scope>IDENTIFICATION</scope>
</reference>
<feature type="chain" id="PRO_5027597011" evidence="7">
    <location>
        <begin position="27"/>
        <end position="181"/>
    </location>
</feature>
<keyword evidence="2" id="KW-0964">Secreted</keyword>
<dbReference type="KEGG" id="aten:116301247"/>
<evidence type="ECO:0000256" key="1">
    <source>
        <dbReference type="ARBA" id="ARBA00004613"/>
    </source>
</evidence>
<dbReference type="GO" id="GO:0002020">
    <property type="term" value="F:protease binding"/>
    <property type="evidence" value="ECO:0007669"/>
    <property type="project" value="TreeGrafter"/>
</dbReference>
<comment type="subcellular location">
    <subcellularLocation>
        <location evidence="1">Secreted</location>
    </subcellularLocation>
</comment>
<feature type="binding site" evidence="4">
    <location>
        <position position="27"/>
    </location>
    <ligand>
        <name>Zn(2+)</name>
        <dbReference type="ChEBI" id="CHEBI:29105"/>
        <note>ligand shared with metalloproteinase partner</note>
    </ligand>
</feature>
<dbReference type="InParanoid" id="A0A6P8IH90"/>
<feature type="transmembrane region" description="Helical" evidence="6">
    <location>
        <begin position="162"/>
        <end position="180"/>
    </location>
</feature>
<keyword evidence="4" id="KW-0479">Metal-binding</keyword>
<keyword evidence="6" id="KW-1133">Transmembrane helix</keyword>
<keyword evidence="7" id="KW-0732">Signal</keyword>
<dbReference type="GO" id="GO:0031012">
    <property type="term" value="C:extracellular matrix"/>
    <property type="evidence" value="ECO:0007669"/>
    <property type="project" value="TreeGrafter"/>
</dbReference>
<dbReference type="Pfam" id="PF00965">
    <property type="entry name" value="TIMP"/>
    <property type="match status" value="1"/>
</dbReference>
<protein>
    <submittedName>
        <fullName evidence="10">Uncharacterized protein LOC116301247</fullName>
    </submittedName>
</protein>
<name>A0A6P8IH90_ACTTE</name>
<dbReference type="InterPro" id="IPR008993">
    <property type="entry name" value="TIMP-like_OB-fold"/>
</dbReference>
<dbReference type="GO" id="GO:0008191">
    <property type="term" value="F:metalloendopeptidase inhibitor activity"/>
    <property type="evidence" value="ECO:0007669"/>
    <property type="project" value="InterPro"/>
</dbReference>
<keyword evidence="6" id="KW-0472">Membrane</keyword>
<evidence type="ECO:0000313" key="9">
    <source>
        <dbReference type="Proteomes" id="UP000515163"/>
    </source>
</evidence>
<evidence type="ECO:0000259" key="8">
    <source>
        <dbReference type="PROSITE" id="PS50189"/>
    </source>
</evidence>
<feature type="disulfide bond" evidence="5">
    <location>
        <begin position="29"/>
        <end position="133"/>
    </location>
</feature>
<dbReference type="PANTHER" id="PTHR11844:SF25">
    <property type="entry name" value="NTR DOMAIN-CONTAINING PROTEIN"/>
    <property type="match status" value="1"/>
</dbReference>
<keyword evidence="3 5" id="KW-1015">Disulfide bond</keyword>
<evidence type="ECO:0000256" key="2">
    <source>
        <dbReference type="ARBA" id="ARBA00022525"/>
    </source>
</evidence>
<organism evidence="9 10">
    <name type="scientific">Actinia tenebrosa</name>
    <name type="common">Australian red waratah sea anemone</name>
    <dbReference type="NCBI Taxonomy" id="6105"/>
    <lineage>
        <taxon>Eukaryota</taxon>
        <taxon>Metazoa</taxon>
        <taxon>Cnidaria</taxon>
        <taxon>Anthozoa</taxon>
        <taxon>Hexacorallia</taxon>
        <taxon>Actiniaria</taxon>
        <taxon>Actiniidae</taxon>
        <taxon>Actinia</taxon>
    </lineage>
</organism>
<dbReference type="Gene3D" id="2.40.50.120">
    <property type="match status" value="1"/>
</dbReference>
<feature type="domain" description="NTR" evidence="8">
    <location>
        <begin position="27"/>
        <end position="156"/>
    </location>
</feature>
<evidence type="ECO:0000256" key="6">
    <source>
        <dbReference type="SAM" id="Phobius"/>
    </source>
</evidence>
<dbReference type="Proteomes" id="UP000515163">
    <property type="component" value="Unplaced"/>
</dbReference>
<dbReference type="InterPro" id="IPR001820">
    <property type="entry name" value="TIMP"/>
</dbReference>
<feature type="signal peptide" evidence="7">
    <location>
        <begin position="1"/>
        <end position="26"/>
    </location>
</feature>
<dbReference type="RefSeq" id="XP_031566141.1">
    <property type="nucleotide sequence ID" value="XM_031710281.1"/>
</dbReference>
<dbReference type="PANTHER" id="PTHR11844">
    <property type="entry name" value="METALLOPROTEASE INHIBITOR"/>
    <property type="match status" value="1"/>
</dbReference>
<dbReference type="OrthoDB" id="5946245at2759"/>
<dbReference type="GO" id="GO:0051045">
    <property type="term" value="P:negative regulation of membrane protein ectodomain proteolysis"/>
    <property type="evidence" value="ECO:0007669"/>
    <property type="project" value="TreeGrafter"/>
</dbReference>
<dbReference type="AlphaFoldDB" id="A0A6P8IH90"/>
<dbReference type="SUPFAM" id="SSF50242">
    <property type="entry name" value="TIMP-like"/>
    <property type="match status" value="1"/>
</dbReference>
<evidence type="ECO:0000313" key="10">
    <source>
        <dbReference type="RefSeq" id="XP_031566141.1"/>
    </source>
</evidence>
<feature type="disulfide bond" evidence="5">
    <location>
        <begin position="27"/>
        <end position="107"/>
    </location>
</feature>
<evidence type="ECO:0000256" key="7">
    <source>
        <dbReference type="SAM" id="SignalP"/>
    </source>
</evidence>
<proteinExistence type="predicted"/>
<keyword evidence="4" id="KW-0862">Zinc</keyword>
<accession>A0A6P8IH90</accession>